<keyword evidence="5 6" id="KW-0418">Kinase</keyword>
<dbReference type="InterPro" id="IPR033690">
    <property type="entry name" value="Adenylat_kinase_CS"/>
</dbReference>
<evidence type="ECO:0000256" key="3">
    <source>
        <dbReference type="ARBA" id="ARBA00022679"/>
    </source>
</evidence>
<evidence type="ECO:0000256" key="4">
    <source>
        <dbReference type="ARBA" id="ARBA00022741"/>
    </source>
</evidence>
<dbReference type="Gene3D" id="3.40.50.300">
    <property type="entry name" value="P-loop containing nucleotide triphosphate hydrolases"/>
    <property type="match status" value="1"/>
</dbReference>
<evidence type="ECO:0000256" key="2">
    <source>
        <dbReference type="ARBA" id="ARBA00012955"/>
    </source>
</evidence>
<comment type="caution">
    <text evidence="7">The sequence shown here is derived from an EMBL/GenBank/DDBJ whole genome shotgun (WGS) entry which is preliminary data.</text>
</comment>
<evidence type="ECO:0000256" key="6">
    <source>
        <dbReference type="RuleBase" id="RU003330"/>
    </source>
</evidence>
<name>A0A699YK45_HAELA</name>
<keyword evidence="8" id="KW-1185">Reference proteome</keyword>
<accession>A0A699YK45</accession>
<evidence type="ECO:0000256" key="1">
    <source>
        <dbReference type="ARBA" id="ARBA00007220"/>
    </source>
</evidence>
<dbReference type="PANTHER" id="PTHR23359">
    <property type="entry name" value="NUCLEOTIDE KINASE"/>
    <property type="match status" value="1"/>
</dbReference>
<dbReference type="CDD" id="cd01428">
    <property type="entry name" value="ADK"/>
    <property type="match status" value="1"/>
</dbReference>
<organism evidence="7 8">
    <name type="scientific">Haematococcus lacustris</name>
    <name type="common">Green alga</name>
    <name type="synonym">Haematococcus pluvialis</name>
    <dbReference type="NCBI Taxonomy" id="44745"/>
    <lineage>
        <taxon>Eukaryota</taxon>
        <taxon>Viridiplantae</taxon>
        <taxon>Chlorophyta</taxon>
        <taxon>core chlorophytes</taxon>
        <taxon>Chlorophyceae</taxon>
        <taxon>CS clade</taxon>
        <taxon>Chlamydomonadales</taxon>
        <taxon>Haematococcaceae</taxon>
        <taxon>Haematococcus</taxon>
    </lineage>
</organism>
<evidence type="ECO:0000313" key="7">
    <source>
        <dbReference type="EMBL" id="GFH06349.1"/>
    </source>
</evidence>
<dbReference type="GO" id="GO:0004017">
    <property type="term" value="F:AMP kinase activity"/>
    <property type="evidence" value="ECO:0007669"/>
    <property type="project" value="UniProtKB-EC"/>
</dbReference>
<evidence type="ECO:0000313" key="8">
    <source>
        <dbReference type="Proteomes" id="UP000485058"/>
    </source>
</evidence>
<dbReference type="AlphaFoldDB" id="A0A699YK45"/>
<keyword evidence="3 6" id="KW-0808">Transferase</keyword>
<evidence type="ECO:0000256" key="5">
    <source>
        <dbReference type="ARBA" id="ARBA00022777"/>
    </source>
</evidence>
<dbReference type="PROSITE" id="PS00113">
    <property type="entry name" value="ADENYLATE_KINASE"/>
    <property type="match status" value="1"/>
</dbReference>
<dbReference type="PRINTS" id="PR00094">
    <property type="entry name" value="ADENYLTKNASE"/>
</dbReference>
<dbReference type="InterPro" id="IPR027417">
    <property type="entry name" value="P-loop_NTPase"/>
</dbReference>
<keyword evidence="4" id="KW-0547">Nucleotide-binding</keyword>
<proteinExistence type="inferred from homology"/>
<sequence length="144" mass="15598">MSAELQAKKAMDSGGLVSDDIVIGLIAEATKTPECSRGFILDGFPRTVVQAQKLDEMLASRGQSIDKVLNFQVPDSVLVPGKDDFTGEPLIKRKDDNADTLTARLSAFHSQTTPVIHYYASKVVSLDADKPQAEVAKQIDHTLV</sequence>
<gene>
    <name evidence="7" type="ORF">HaLaN_00965</name>
</gene>
<dbReference type="EMBL" id="BLLF01000034">
    <property type="protein sequence ID" value="GFH06349.1"/>
    <property type="molecule type" value="Genomic_DNA"/>
</dbReference>
<comment type="similarity">
    <text evidence="1 6">Belongs to the adenylate kinase family.</text>
</comment>
<reference evidence="7 8" key="1">
    <citation type="submission" date="2020-02" db="EMBL/GenBank/DDBJ databases">
        <title>Draft genome sequence of Haematococcus lacustris strain NIES-144.</title>
        <authorList>
            <person name="Morimoto D."/>
            <person name="Nakagawa S."/>
            <person name="Yoshida T."/>
            <person name="Sawayama S."/>
        </authorList>
    </citation>
    <scope>NUCLEOTIDE SEQUENCE [LARGE SCALE GENOMIC DNA]</scope>
    <source>
        <strain evidence="7 8">NIES-144</strain>
    </source>
</reference>
<dbReference type="EC" id="2.7.4.3" evidence="2"/>
<dbReference type="Pfam" id="PF00406">
    <property type="entry name" value="ADK"/>
    <property type="match status" value="1"/>
</dbReference>
<dbReference type="Proteomes" id="UP000485058">
    <property type="component" value="Unassembled WGS sequence"/>
</dbReference>
<dbReference type="HAMAP" id="MF_00235">
    <property type="entry name" value="Adenylate_kinase_Adk"/>
    <property type="match status" value="1"/>
</dbReference>
<dbReference type="InterPro" id="IPR000850">
    <property type="entry name" value="Adenylat/UMP-CMP_kin"/>
</dbReference>
<protein>
    <recommendedName>
        <fullName evidence="2">adenylate kinase</fullName>
        <ecNumber evidence="2">2.7.4.3</ecNumber>
    </recommendedName>
</protein>
<dbReference type="GO" id="GO:0005524">
    <property type="term" value="F:ATP binding"/>
    <property type="evidence" value="ECO:0007669"/>
    <property type="project" value="InterPro"/>
</dbReference>
<dbReference type="SUPFAM" id="SSF52540">
    <property type="entry name" value="P-loop containing nucleoside triphosphate hydrolases"/>
    <property type="match status" value="1"/>
</dbReference>